<feature type="compositionally biased region" description="Low complexity" evidence="1">
    <location>
        <begin position="332"/>
        <end position="348"/>
    </location>
</feature>
<feature type="compositionally biased region" description="Low complexity" evidence="1">
    <location>
        <begin position="315"/>
        <end position="324"/>
    </location>
</feature>
<dbReference type="EMBL" id="FNAU01000008">
    <property type="protein sequence ID" value="SDE41609.1"/>
    <property type="molecule type" value="Genomic_DNA"/>
</dbReference>
<name>A0A1G7CQM7_9ACTO</name>
<feature type="transmembrane region" description="Helical" evidence="2">
    <location>
        <begin position="151"/>
        <end position="171"/>
    </location>
</feature>
<feature type="compositionally biased region" description="Pro residues" evidence="1">
    <location>
        <begin position="101"/>
        <end position="117"/>
    </location>
</feature>
<feature type="region of interest" description="Disordered" evidence="1">
    <location>
        <begin position="295"/>
        <end position="369"/>
    </location>
</feature>
<keyword evidence="2" id="KW-1133">Transmembrane helix</keyword>
<keyword evidence="2" id="KW-0812">Transmembrane</keyword>
<dbReference type="Proteomes" id="UP000182744">
    <property type="component" value="Unassembled WGS sequence"/>
</dbReference>
<feature type="region of interest" description="Disordered" evidence="1">
    <location>
        <begin position="85"/>
        <end position="117"/>
    </location>
</feature>
<protein>
    <submittedName>
        <fullName evidence="3">Uncharacterized protein</fullName>
    </submittedName>
</protein>
<proteinExistence type="predicted"/>
<evidence type="ECO:0000256" key="1">
    <source>
        <dbReference type="SAM" id="MobiDB-lite"/>
    </source>
</evidence>
<evidence type="ECO:0000313" key="4">
    <source>
        <dbReference type="Proteomes" id="UP000182744"/>
    </source>
</evidence>
<dbReference type="AlphaFoldDB" id="A0A1G7CQM7"/>
<accession>A0A1G7CQM7</accession>
<evidence type="ECO:0000313" key="3">
    <source>
        <dbReference type="EMBL" id="SDE41609.1"/>
    </source>
</evidence>
<organism evidence="3 4">
    <name type="scientific">Actinobaculum suis</name>
    <dbReference type="NCBI Taxonomy" id="1657"/>
    <lineage>
        <taxon>Bacteria</taxon>
        <taxon>Bacillati</taxon>
        <taxon>Actinomycetota</taxon>
        <taxon>Actinomycetes</taxon>
        <taxon>Actinomycetales</taxon>
        <taxon>Actinomycetaceae</taxon>
        <taxon>Actinobaculum</taxon>
    </lineage>
</organism>
<reference evidence="4" key="1">
    <citation type="submission" date="2016-10" db="EMBL/GenBank/DDBJ databases">
        <authorList>
            <person name="Varghese N."/>
        </authorList>
    </citation>
    <scope>NUCLEOTIDE SEQUENCE [LARGE SCALE GENOMIC DNA]</scope>
    <source>
        <strain evidence="4">DSM 20639</strain>
    </source>
</reference>
<evidence type="ECO:0000256" key="2">
    <source>
        <dbReference type="SAM" id="Phobius"/>
    </source>
</evidence>
<sequence>MRVRVTRLDLRAGTVTGGLGAYYSVRASCITGYQYFVALRFKKRTSAPLFLPWNSISLSACATASILLERKHLLMTSSQPQDYPYTNNSVPPVHQENPGNQTPPPPPAGAPGGGPAPYPGYGYQQPSNAFAGSAGVYFKWVRDKATLKNNWPMLGVAVCAGLAIISLFLPLAKAWRFTINFFTDELMALGFLFLIFTLPVLILAGLTFRTGSRGVRIAAIAFAFVTFFFEFVIMVIFVTEDLHELRIVGHGIGAYLLLLASLCGLVFAGLSIPFRPQRRAVPLLPQQWQAATPAASPAWQYPQGTTPPTQPAPAPTQQYGAPGAYGSPTSYAQPGQQQAPQTGPANPASQAQGGPVPPANPASSTGSAS</sequence>
<feature type="transmembrane region" description="Helical" evidence="2">
    <location>
        <begin position="218"/>
        <end position="239"/>
    </location>
</feature>
<gene>
    <name evidence="3" type="ORF">SAMN05421878_10869</name>
</gene>
<keyword evidence="4" id="KW-1185">Reference proteome</keyword>
<keyword evidence="2" id="KW-0472">Membrane</keyword>
<feature type="transmembrane region" description="Helical" evidence="2">
    <location>
        <begin position="251"/>
        <end position="270"/>
    </location>
</feature>
<feature type="transmembrane region" description="Helical" evidence="2">
    <location>
        <begin position="186"/>
        <end position="206"/>
    </location>
</feature>